<accession>A0A1M4T2X6</accession>
<dbReference type="EMBL" id="FQUO01000001">
    <property type="protein sequence ID" value="SHE38744.1"/>
    <property type="molecule type" value="Genomic_DNA"/>
</dbReference>
<dbReference type="Pfam" id="PF15892">
    <property type="entry name" value="BNR_4"/>
    <property type="match status" value="1"/>
</dbReference>
<keyword evidence="2" id="KW-1185">Reference proteome</keyword>
<dbReference type="Proteomes" id="UP000184368">
    <property type="component" value="Unassembled WGS sequence"/>
</dbReference>
<dbReference type="OrthoDB" id="223410at2"/>
<reference evidence="1 2" key="1">
    <citation type="submission" date="2016-11" db="EMBL/GenBank/DDBJ databases">
        <authorList>
            <person name="Jaros S."/>
            <person name="Januszkiewicz K."/>
            <person name="Wedrychowicz H."/>
        </authorList>
    </citation>
    <scope>NUCLEOTIDE SEQUENCE [LARGE SCALE GENOMIC DNA]</scope>
    <source>
        <strain evidence="1 2">DSM 26897</strain>
    </source>
</reference>
<proteinExistence type="predicted"/>
<name>A0A1M4T2X6_9BACT</name>
<organism evidence="1 2">
    <name type="scientific">Cnuella takakiae</name>
    <dbReference type="NCBI Taxonomy" id="1302690"/>
    <lineage>
        <taxon>Bacteria</taxon>
        <taxon>Pseudomonadati</taxon>
        <taxon>Bacteroidota</taxon>
        <taxon>Chitinophagia</taxon>
        <taxon>Chitinophagales</taxon>
        <taxon>Chitinophagaceae</taxon>
        <taxon>Cnuella</taxon>
    </lineage>
</organism>
<dbReference type="STRING" id="1302690.BUE76_01185"/>
<gene>
    <name evidence="1" type="ORF">SAMN05444008_101322</name>
</gene>
<evidence type="ECO:0000313" key="2">
    <source>
        <dbReference type="Proteomes" id="UP000184368"/>
    </source>
</evidence>
<evidence type="ECO:0000313" key="1">
    <source>
        <dbReference type="EMBL" id="SHE38744.1"/>
    </source>
</evidence>
<protein>
    <submittedName>
        <fullName evidence="1">BNR repeat-containing family member</fullName>
    </submittedName>
</protein>
<sequence>MITDCFGSLSTSKRQHSPARKQLCFCVLLLAMVISTGAQKVRLVPVAEGWSANTVNVTVFRKNALASYKDTQYIAFYNPDSYVVVGKRRIGGQQWQVVQTPFKGNTRDAHNIISIMTDGAGYLHMAWDHHNNPLHYTRSIAPGALQFEQPQPMTGTSEAKVSYPEFYRLPQGDLLFLYRDGGSGNGNLVMNRYDLQTGRWQQVQHNLISGEGKRNPYWQACVDSRGTIHLSWVWRESPDVASNHDLCYARSTDGGISWERSDGQAYRLPITAASAEYAWRIPQQSELINQTSMFADEKGQPYIATYWRDSTSSVPQYRMVFSREGVWQMQNLGFRALPFSLSGAGSKAIPIARPQIIAWRRGSKWAAGLVFRDAERGSRISIAVNKNLRQKKWKIRDLATDAVGNWEPSYDTELWKEKRLLHLFMQPAIQVDGEGVGTMKPQMVQVLEYRVRK</sequence>
<dbReference type="SUPFAM" id="SSF50939">
    <property type="entry name" value="Sialidases"/>
    <property type="match status" value="1"/>
</dbReference>
<dbReference type="InterPro" id="IPR036278">
    <property type="entry name" value="Sialidase_sf"/>
</dbReference>
<dbReference type="AlphaFoldDB" id="A0A1M4T2X6"/>